<dbReference type="Proteomes" id="UP000012220">
    <property type="component" value="Unassembled WGS sequence"/>
</dbReference>
<reference evidence="1 2" key="1">
    <citation type="submission" date="2013-02" db="EMBL/GenBank/DDBJ databases">
        <authorList>
            <person name="Harkins D.M."/>
            <person name="Durkin A.S."/>
            <person name="Brinkac L.M."/>
            <person name="Haft D.H."/>
            <person name="Selengut J.D."/>
            <person name="Sanka R."/>
            <person name="DePew J."/>
            <person name="Purushe J."/>
            <person name="Picardeau M."/>
            <person name="Werts C."/>
            <person name="Goarant C."/>
            <person name="Vinetz J.M."/>
            <person name="Sutton G.G."/>
            <person name="Nierman W.C."/>
            <person name="Fouts D.E."/>
        </authorList>
    </citation>
    <scope>NUCLEOTIDE SEQUENCE [LARGE SCALE GENOMIC DNA]</scope>
    <source>
        <strain evidence="1 2">200703203</strain>
    </source>
</reference>
<comment type="caution">
    <text evidence="1">The sequence shown here is derived from an EMBL/GenBank/DDBJ whole genome shotgun (WGS) entry which is preliminary data.</text>
</comment>
<accession>N1UBI9</accession>
<evidence type="ECO:0000313" key="1">
    <source>
        <dbReference type="EMBL" id="EMY23608.1"/>
    </source>
</evidence>
<sequence length="37" mass="4500">MFYFVFQLRLLYRDNAVLPPGRPTVLVFSETLVFRFF</sequence>
<name>N1UBI9_LEPIR</name>
<protein>
    <submittedName>
        <fullName evidence="1">Uncharacterized protein</fullName>
    </submittedName>
</protein>
<dbReference type="EMBL" id="AHNY02000234">
    <property type="protein sequence ID" value="EMY23608.1"/>
    <property type="molecule type" value="Genomic_DNA"/>
</dbReference>
<organism evidence="1 2">
    <name type="scientific">Leptospira interrogans serovar Australis str. 200703203</name>
    <dbReference type="NCBI Taxonomy" id="1085541"/>
    <lineage>
        <taxon>Bacteria</taxon>
        <taxon>Pseudomonadati</taxon>
        <taxon>Spirochaetota</taxon>
        <taxon>Spirochaetia</taxon>
        <taxon>Leptospirales</taxon>
        <taxon>Leptospiraceae</taxon>
        <taxon>Leptospira</taxon>
    </lineage>
</organism>
<proteinExistence type="predicted"/>
<gene>
    <name evidence="1" type="ORF">LEP1GSC115_0905</name>
</gene>
<dbReference type="BioCyc" id="LINT1085541:G11IQ-3827-MONOMER"/>
<evidence type="ECO:0000313" key="2">
    <source>
        <dbReference type="Proteomes" id="UP000012220"/>
    </source>
</evidence>
<dbReference type="AlphaFoldDB" id="N1UBI9"/>